<organism evidence="6 7">
    <name type="scientific">Noviherbaspirillum sedimenti</name>
    <dbReference type="NCBI Taxonomy" id="2320865"/>
    <lineage>
        <taxon>Bacteria</taxon>
        <taxon>Pseudomonadati</taxon>
        <taxon>Pseudomonadota</taxon>
        <taxon>Betaproteobacteria</taxon>
        <taxon>Burkholderiales</taxon>
        <taxon>Oxalobacteraceae</taxon>
        <taxon>Noviherbaspirillum</taxon>
    </lineage>
</organism>
<evidence type="ECO:0000256" key="1">
    <source>
        <dbReference type="ARBA" id="ARBA00023015"/>
    </source>
</evidence>
<dbReference type="RefSeq" id="WP_119787669.1">
    <property type="nucleotide sequence ID" value="NZ_QYUQ01000002.1"/>
</dbReference>
<keyword evidence="7" id="KW-1185">Reference proteome</keyword>
<reference evidence="7" key="1">
    <citation type="submission" date="2018-09" db="EMBL/GenBank/DDBJ databases">
        <authorList>
            <person name="Zhu H."/>
        </authorList>
    </citation>
    <scope>NUCLEOTIDE SEQUENCE [LARGE SCALE GENOMIC DNA]</scope>
    <source>
        <strain evidence="7">K1S02-23</strain>
    </source>
</reference>
<feature type="domain" description="HTH tetR-type" evidence="5">
    <location>
        <begin position="16"/>
        <end position="76"/>
    </location>
</feature>
<proteinExistence type="predicted"/>
<dbReference type="Pfam" id="PF00440">
    <property type="entry name" value="TetR_N"/>
    <property type="match status" value="1"/>
</dbReference>
<dbReference type="InterPro" id="IPR009057">
    <property type="entry name" value="Homeodomain-like_sf"/>
</dbReference>
<sequence length="212" mass="24166">MATKPPAKTQSPRGRVDKRALLIEIGTAIFTQKGFSSTGLDEIVQAAEVPKGSFYYYFPSKDEYAIEVIRNYAQYFARKLERTLEDDSLTPLERLKAFTRDAASGVQRFEFKRGCLIGNLGQEMASIEEEFRVVLLEVLSDWRNRFRICLDEAKAIKEITTQVDSAELARFFWSAWEGAVLCAKLERSTAPLENVSRLFFEQMLQPAAKNKT</sequence>
<dbReference type="AlphaFoldDB" id="A0A3A3G891"/>
<dbReference type="GO" id="GO:0003677">
    <property type="term" value="F:DNA binding"/>
    <property type="evidence" value="ECO:0007669"/>
    <property type="project" value="UniProtKB-UniRule"/>
</dbReference>
<dbReference type="PROSITE" id="PS50977">
    <property type="entry name" value="HTH_TETR_2"/>
    <property type="match status" value="1"/>
</dbReference>
<evidence type="ECO:0000313" key="6">
    <source>
        <dbReference type="EMBL" id="RJG04191.1"/>
    </source>
</evidence>
<dbReference type="PANTHER" id="PTHR47506:SF6">
    <property type="entry name" value="HTH-TYPE TRANSCRIPTIONAL REPRESSOR NEMR"/>
    <property type="match status" value="1"/>
</dbReference>
<dbReference type="OrthoDB" id="9809772at2"/>
<keyword evidence="1" id="KW-0805">Transcription regulation</keyword>
<name>A0A3A3G891_9BURK</name>
<evidence type="ECO:0000256" key="2">
    <source>
        <dbReference type="ARBA" id="ARBA00023125"/>
    </source>
</evidence>
<protein>
    <submittedName>
        <fullName evidence="6">TetR family transcriptional regulator</fullName>
    </submittedName>
</protein>
<feature type="DNA-binding region" description="H-T-H motif" evidence="4">
    <location>
        <begin position="39"/>
        <end position="58"/>
    </location>
</feature>
<evidence type="ECO:0000259" key="5">
    <source>
        <dbReference type="PROSITE" id="PS50977"/>
    </source>
</evidence>
<dbReference type="InterPro" id="IPR001647">
    <property type="entry name" value="HTH_TetR"/>
</dbReference>
<dbReference type="PRINTS" id="PR00455">
    <property type="entry name" value="HTHTETR"/>
</dbReference>
<dbReference type="PANTHER" id="PTHR47506">
    <property type="entry name" value="TRANSCRIPTIONAL REGULATORY PROTEIN"/>
    <property type="match status" value="1"/>
</dbReference>
<dbReference type="InterPro" id="IPR011075">
    <property type="entry name" value="TetR_C"/>
</dbReference>
<dbReference type="EMBL" id="QYUQ01000002">
    <property type="protein sequence ID" value="RJG04191.1"/>
    <property type="molecule type" value="Genomic_DNA"/>
</dbReference>
<evidence type="ECO:0000256" key="4">
    <source>
        <dbReference type="PROSITE-ProRule" id="PRU00335"/>
    </source>
</evidence>
<keyword evidence="3" id="KW-0804">Transcription</keyword>
<dbReference type="Proteomes" id="UP000266327">
    <property type="component" value="Unassembled WGS sequence"/>
</dbReference>
<dbReference type="Pfam" id="PF16925">
    <property type="entry name" value="TetR_C_13"/>
    <property type="match status" value="1"/>
</dbReference>
<dbReference type="Gene3D" id="1.10.357.10">
    <property type="entry name" value="Tetracycline Repressor, domain 2"/>
    <property type="match status" value="1"/>
</dbReference>
<evidence type="ECO:0000313" key="7">
    <source>
        <dbReference type="Proteomes" id="UP000266327"/>
    </source>
</evidence>
<dbReference type="InterPro" id="IPR036271">
    <property type="entry name" value="Tet_transcr_reg_TetR-rel_C_sf"/>
</dbReference>
<gene>
    <name evidence="6" type="ORF">D3878_03090</name>
</gene>
<keyword evidence="2 4" id="KW-0238">DNA-binding</keyword>
<dbReference type="SUPFAM" id="SSF46689">
    <property type="entry name" value="Homeodomain-like"/>
    <property type="match status" value="1"/>
</dbReference>
<dbReference type="SUPFAM" id="SSF48498">
    <property type="entry name" value="Tetracyclin repressor-like, C-terminal domain"/>
    <property type="match status" value="1"/>
</dbReference>
<comment type="caution">
    <text evidence="6">The sequence shown here is derived from an EMBL/GenBank/DDBJ whole genome shotgun (WGS) entry which is preliminary data.</text>
</comment>
<evidence type="ECO:0000256" key="3">
    <source>
        <dbReference type="ARBA" id="ARBA00023163"/>
    </source>
</evidence>
<accession>A0A3A3G891</accession>